<geneLocation type="plastid" evidence="10"/>
<evidence type="ECO:0000256" key="7">
    <source>
        <dbReference type="ARBA" id="ARBA00023274"/>
    </source>
</evidence>
<keyword evidence="10" id="KW-0934">Plastid</keyword>
<dbReference type="InterPro" id="IPR057268">
    <property type="entry name" value="Ribosomal_L18"/>
</dbReference>
<dbReference type="InterPro" id="IPR005484">
    <property type="entry name" value="Ribosomal_uL18_bac/plant/anim"/>
</dbReference>
<evidence type="ECO:0000256" key="5">
    <source>
        <dbReference type="ARBA" id="ARBA00022884"/>
    </source>
</evidence>
<dbReference type="NCBIfam" id="TIGR00060">
    <property type="entry name" value="L18_bact"/>
    <property type="match status" value="1"/>
</dbReference>
<proteinExistence type="inferred from homology"/>
<dbReference type="GO" id="GO:0003735">
    <property type="term" value="F:structural constituent of ribosome"/>
    <property type="evidence" value="ECO:0007669"/>
    <property type="project" value="InterPro"/>
</dbReference>
<dbReference type="GO" id="GO:0008097">
    <property type="term" value="F:5S rRNA binding"/>
    <property type="evidence" value="ECO:0007669"/>
    <property type="project" value="TreeGrafter"/>
</dbReference>
<dbReference type="CDD" id="cd00432">
    <property type="entry name" value="Ribosomal_L18_L5e"/>
    <property type="match status" value="1"/>
</dbReference>
<keyword evidence="11" id="KW-0150">Chloroplast</keyword>
<evidence type="ECO:0000313" key="11">
    <source>
        <dbReference type="EMBL" id="ARX95839.1"/>
    </source>
</evidence>
<dbReference type="AlphaFoldDB" id="A0A1C9CAQ2"/>
<comment type="similarity">
    <text evidence="2">Belongs to the universal ribosomal protein uL18 family.</text>
</comment>
<keyword evidence="7" id="KW-0687">Ribonucleoprotein</keyword>
<evidence type="ECO:0000256" key="9">
    <source>
        <dbReference type="ARBA" id="ARBA00035346"/>
    </source>
</evidence>
<comment type="subunit">
    <text evidence="3">Part of the 50S ribosomal subunit; contacts the 5S rRNA.</text>
</comment>
<dbReference type="GeneID" id="29072876"/>
<evidence type="ECO:0000256" key="1">
    <source>
        <dbReference type="ARBA" id="ARBA00003898"/>
    </source>
</evidence>
<dbReference type="PANTHER" id="PTHR12899">
    <property type="entry name" value="39S RIBOSOMAL PROTEIN L18, MITOCHONDRIAL"/>
    <property type="match status" value="1"/>
</dbReference>
<evidence type="ECO:0000256" key="2">
    <source>
        <dbReference type="ARBA" id="ARBA00007116"/>
    </source>
</evidence>
<dbReference type="GO" id="GO:0005737">
    <property type="term" value="C:cytoplasm"/>
    <property type="evidence" value="ECO:0007669"/>
    <property type="project" value="UniProtKB-ARBA"/>
</dbReference>
<comment type="function">
    <text evidence="1">Binds 5S rRNA, forms part of the central protuberance of the 50S subunit.</text>
</comment>
<protein>
    <recommendedName>
        <fullName evidence="8">Large ribosomal subunit protein uL18c</fullName>
    </recommendedName>
    <alternativeName>
        <fullName evidence="9">50S ribosomal protein L18, chloroplastic</fullName>
    </alternativeName>
</protein>
<dbReference type="InterPro" id="IPR004389">
    <property type="entry name" value="Ribosomal_uL18_bac-type"/>
</dbReference>
<evidence type="ECO:0000256" key="8">
    <source>
        <dbReference type="ARBA" id="ARBA00035303"/>
    </source>
</evidence>
<dbReference type="GO" id="GO:0006412">
    <property type="term" value="P:translation"/>
    <property type="evidence" value="ECO:0007669"/>
    <property type="project" value="InterPro"/>
</dbReference>
<evidence type="ECO:0000256" key="6">
    <source>
        <dbReference type="ARBA" id="ARBA00022980"/>
    </source>
</evidence>
<dbReference type="RefSeq" id="YP_009296535.1">
    <property type="nucleotide sequence ID" value="NC_031171.1"/>
</dbReference>
<dbReference type="HAMAP" id="MF_01337_B">
    <property type="entry name" value="Ribosomal_uL18_B"/>
    <property type="match status" value="1"/>
</dbReference>
<dbReference type="EMBL" id="KX284714">
    <property type="protein sequence ID" value="AOM65470.1"/>
    <property type="molecule type" value="Genomic_DNA"/>
</dbReference>
<evidence type="ECO:0000256" key="4">
    <source>
        <dbReference type="ARBA" id="ARBA00022730"/>
    </source>
</evidence>
<dbReference type="GO" id="GO:0005840">
    <property type="term" value="C:ribosome"/>
    <property type="evidence" value="ECO:0007669"/>
    <property type="project" value="UniProtKB-KW"/>
</dbReference>
<dbReference type="Pfam" id="PF00861">
    <property type="entry name" value="Ribosomal_L18p"/>
    <property type="match status" value="1"/>
</dbReference>
<gene>
    <name evidence="10" type="primary">rpl18</name>
    <name evidence="10" type="ORF">Thor_178</name>
</gene>
<accession>A0A1C9CAQ2</accession>
<reference evidence="10" key="2">
    <citation type="journal article" date="2018" name="PLoS ONE">
        <title>Plastid genome analysis of three Nemaliophycidae red algal species suggests environmental adaptation for iron limited habitats.</title>
        <authorList>
            <person name="Cho C.H."/>
            <person name="Choi J.W."/>
            <person name="Lam D.W."/>
            <person name="Kim K.M."/>
            <person name="Yoon H.S."/>
        </authorList>
    </citation>
    <scope>NUCLEOTIDE SEQUENCE</scope>
</reference>
<dbReference type="FunFam" id="3.30.420.100:FF:000001">
    <property type="entry name" value="50S ribosomal protein L18"/>
    <property type="match status" value="1"/>
</dbReference>
<evidence type="ECO:0000313" key="10">
    <source>
        <dbReference type="EMBL" id="AOM65470.1"/>
    </source>
</evidence>
<dbReference type="GO" id="GO:1990904">
    <property type="term" value="C:ribonucleoprotein complex"/>
    <property type="evidence" value="ECO:0007669"/>
    <property type="project" value="UniProtKB-KW"/>
</dbReference>
<keyword evidence="6 10" id="KW-0689">Ribosomal protein</keyword>
<dbReference type="SUPFAM" id="SSF53137">
    <property type="entry name" value="Translational machinery components"/>
    <property type="match status" value="1"/>
</dbReference>
<name>A0A1C9CAQ2_9FLOR</name>
<evidence type="ECO:0000256" key="3">
    <source>
        <dbReference type="ARBA" id="ARBA00011505"/>
    </source>
</evidence>
<dbReference type="Gene3D" id="3.30.420.100">
    <property type="match status" value="1"/>
</dbReference>
<reference evidence="11" key="1">
    <citation type="submission" date="2016-11" db="EMBL/GenBank/DDBJ databases">
        <title>Complete Chloroplast Genome of Thorea hispida.</title>
        <authorList>
            <person name="Nan F."/>
            <person name="Xie S."/>
        </authorList>
    </citation>
    <scope>NUCLEOTIDE SEQUENCE</scope>
</reference>
<sequence length="105" mass="11859">MIKKIKGTPKRPRLYIYRSNKHIYAQIIDDLTSHIIATSSSIAIDLKNHIKQTKNCETAKLIGKSIANKCIKKGILKVLLDRGSRKYHGRIKALADSARENGLDF</sequence>
<dbReference type="EMBL" id="KY083065">
    <property type="protein sequence ID" value="ARX95839.1"/>
    <property type="molecule type" value="Genomic_DNA"/>
</dbReference>
<keyword evidence="4" id="KW-0699">rRNA-binding</keyword>
<organism evidence="10">
    <name type="scientific">Thorea hispida</name>
    <dbReference type="NCBI Taxonomy" id="202687"/>
    <lineage>
        <taxon>Eukaryota</taxon>
        <taxon>Rhodophyta</taxon>
        <taxon>Florideophyceae</taxon>
        <taxon>Nemaliophycidae</taxon>
        <taxon>Thoreales</taxon>
        <taxon>Thoreaceae</taxon>
        <taxon>Thorea</taxon>
    </lineage>
</organism>
<dbReference type="PANTHER" id="PTHR12899:SF3">
    <property type="entry name" value="LARGE RIBOSOMAL SUBUNIT PROTEIN UL18M"/>
    <property type="match status" value="1"/>
</dbReference>
<keyword evidence="5" id="KW-0694">RNA-binding</keyword>